<feature type="compositionally biased region" description="Polar residues" evidence="1">
    <location>
        <begin position="342"/>
        <end position="351"/>
    </location>
</feature>
<comment type="caution">
    <text evidence="2">The sequence shown here is derived from an EMBL/GenBank/DDBJ whole genome shotgun (WGS) entry which is preliminary data.</text>
</comment>
<keyword evidence="3" id="KW-1185">Reference proteome</keyword>
<gene>
    <name evidence="2" type="ORF">SCUCBS95973_005876</name>
</gene>
<reference evidence="2 3" key="1">
    <citation type="submission" date="2024-01" db="EMBL/GenBank/DDBJ databases">
        <authorList>
            <person name="Allen C."/>
            <person name="Tagirdzhanova G."/>
        </authorList>
    </citation>
    <scope>NUCLEOTIDE SEQUENCE [LARGE SCALE GENOMIC DNA]</scope>
</reference>
<accession>A0ABP0C0F7</accession>
<evidence type="ECO:0000313" key="2">
    <source>
        <dbReference type="EMBL" id="CAK7225472.1"/>
    </source>
</evidence>
<organism evidence="2 3">
    <name type="scientific">Sporothrix curviconia</name>
    <dbReference type="NCBI Taxonomy" id="1260050"/>
    <lineage>
        <taxon>Eukaryota</taxon>
        <taxon>Fungi</taxon>
        <taxon>Dikarya</taxon>
        <taxon>Ascomycota</taxon>
        <taxon>Pezizomycotina</taxon>
        <taxon>Sordariomycetes</taxon>
        <taxon>Sordariomycetidae</taxon>
        <taxon>Ophiostomatales</taxon>
        <taxon>Ophiostomataceae</taxon>
        <taxon>Sporothrix</taxon>
    </lineage>
</organism>
<feature type="region of interest" description="Disordered" evidence="1">
    <location>
        <begin position="211"/>
        <end position="236"/>
    </location>
</feature>
<protein>
    <submittedName>
        <fullName evidence="2">Uncharacterized protein</fullName>
    </submittedName>
</protein>
<evidence type="ECO:0000313" key="3">
    <source>
        <dbReference type="Proteomes" id="UP001642405"/>
    </source>
</evidence>
<feature type="region of interest" description="Disordered" evidence="1">
    <location>
        <begin position="62"/>
        <end position="88"/>
    </location>
</feature>
<feature type="compositionally biased region" description="Acidic residues" evidence="1">
    <location>
        <begin position="308"/>
        <end position="317"/>
    </location>
</feature>
<name>A0ABP0C0F7_9PEZI</name>
<dbReference type="EMBL" id="CAWUHB010000033">
    <property type="protein sequence ID" value="CAK7225472.1"/>
    <property type="molecule type" value="Genomic_DNA"/>
</dbReference>
<evidence type="ECO:0000256" key="1">
    <source>
        <dbReference type="SAM" id="MobiDB-lite"/>
    </source>
</evidence>
<sequence>MASAVSPAFLVDLKTARQRQDEHDYLFDKLHSRDETIRRRLERLAQVDAELQQYIQQRAEKGEKTAGDYVDKQRKTKTDNKNKHKDKIKDAEKKKTFKVTRGQARELRRQLWWLQHQIQQIEQDEEHLLMRLGEIMADLQARQWLGQIRQQRYQQYGQQAGWLAQAVDDDGFNSNSNSHSHSGSNSFDFGGYFDAVSPSHTLQAIPETAHEVASEAMAQATTETSSPPPQLTVDSSFVVSPVTPGLHATMPASPVSEAAVSAASRRASMTSPMSPLAPVFRPLSASAITPASTLAFAGMHYSREEAGEVFDDDDDGGSGDSGSSVSDTSFLPPDIRTRRVSHSSAASPTSPRQKRMSLPLVRFAWPENEEK</sequence>
<proteinExistence type="predicted"/>
<feature type="region of interest" description="Disordered" evidence="1">
    <location>
        <begin position="308"/>
        <end position="371"/>
    </location>
</feature>
<dbReference type="Proteomes" id="UP001642405">
    <property type="component" value="Unassembled WGS sequence"/>
</dbReference>